<dbReference type="FunCoup" id="A0A5Q0BMB5">
    <property type="interactions" value="84"/>
</dbReference>
<dbReference type="InterPro" id="IPR053951">
    <property type="entry name" value="K_trans_N"/>
</dbReference>
<keyword evidence="4 12" id="KW-1003">Cell membrane</keyword>
<dbReference type="OrthoDB" id="9805577at2"/>
<name>A0A5Q0BMB5_9GAMM</name>
<keyword evidence="10 12" id="KW-0406">Ion transport</keyword>
<feature type="transmembrane region" description="Helical" evidence="12">
    <location>
        <begin position="342"/>
        <end position="362"/>
    </location>
</feature>
<evidence type="ECO:0000256" key="6">
    <source>
        <dbReference type="ARBA" id="ARBA00022692"/>
    </source>
</evidence>
<evidence type="ECO:0000256" key="4">
    <source>
        <dbReference type="ARBA" id="ARBA00022475"/>
    </source>
</evidence>
<dbReference type="GO" id="GO:0015293">
    <property type="term" value="F:symporter activity"/>
    <property type="evidence" value="ECO:0007669"/>
    <property type="project" value="UniProtKB-UniRule"/>
</dbReference>
<organism evidence="15 16">
    <name type="scientific">Candidatus Methylospira mobilis</name>
    <dbReference type="NCBI Taxonomy" id="1808979"/>
    <lineage>
        <taxon>Bacteria</taxon>
        <taxon>Pseudomonadati</taxon>
        <taxon>Pseudomonadota</taxon>
        <taxon>Gammaproteobacteria</taxon>
        <taxon>Methylococcales</taxon>
        <taxon>Methylococcaceae</taxon>
        <taxon>Candidatus Methylospira</taxon>
    </lineage>
</organism>
<dbReference type="AlphaFoldDB" id="A0A5Q0BMB5"/>
<evidence type="ECO:0000256" key="9">
    <source>
        <dbReference type="ARBA" id="ARBA00022989"/>
    </source>
</evidence>
<comment type="catalytic activity">
    <reaction evidence="12">
        <text>K(+)(in) + H(+)(in) = K(+)(out) + H(+)(out)</text>
        <dbReference type="Rhea" id="RHEA:28490"/>
        <dbReference type="ChEBI" id="CHEBI:15378"/>
        <dbReference type="ChEBI" id="CHEBI:29103"/>
    </reaction>
</comment>
<feature type="transmembrane region" description="Helical" evidence="12">
    <location>
        <begin position="12"/>
        <end position="34"/>
    </location>
</feature>
<dbReference type="KEGG" id="mmob:F6R98_12020"/>
<sequence>MPSHTTHSNKNHFFLLSLGALGIVYGDIGTSPLYSMKEIFSPAYGLALTSDNVLGILSLIFWALTIIISLKYVIFVMRADNKGEGGIMALMALALHPRRRRFGKNVIIAIGLFGTALFYGDGIITPAISVLSAVEGLEIAAPSLHPYIVPITLIVLIALFSFQRYGTARVGNLFGPIMLVWFLVLAWLGSCSIYAHPMVLQAVNPTHAVKFFLQHGSLGFFALGAVVLAFTGAEALYADMGHFGKKPIQLSWFFLVFPALILNYFGQGALLLRDPLAVENPFYLLTPQQYLYPMIGLSTVATVIASQAVISGAYSITQQAIRLGYLPRMHMQHTSSTTQGQIYVPAINNGLLILIVLVVLAFKESSNLAAAYGIAVTGTMVITTMLVTFVAIDTWKWPRPVAGAVFGCLLFVDAGFFCANAVKIPHGGWFPVLAGLILFSIMSVWKKGRRVLTSSLQRTSTSLSHFIEEIKTTPPLRVPGTSIFLYSHNLSMPYALYQNLRHNKILHEKVVLLTAKTFDVPYVAERERFHIEDLGFNFYRITLHFGFMEVQNIPRALTAHEPVEPQLDIAHALYFLGRETLIPSDNPGLSPWQERLFVLLFRNASSPIIYFGLPTDRAIELGALVRI</sequence>
<evidence type="ECO:0000256" key="1">
    <source>
        <dbReference type="ARBA" id="ARBA00004141"/>
    </source>
</evidence>
<keyword evidence="3 12" id="KW-0813">Transport</keyword>
<comment type="similarity">
    <text evidence="2 12">Belongs to the HAK/KUP transporter (TC 2.A.72) family.</text>
</comment>
<dbReference type="EMBL" id="CP044205">
    <property type="protein sequence ID" value="QFY43258.1"/>
    <property type="molecule type" value="Genomic_DNA"/>
</dbReference>
<evidence type="ECO:0000256" key="5">
    <source>
        <dbReference type="ARBA" id="ARBA00022538"/>
    </source>
</evidence>
<evidence type="ECO:0000313" key="16">
    <source>
        <dbReference type="Proteomes" id="UP000325755"/>
    </source>
</evidence>
<feature type="transmembrane region" description="Helical" evidence="12">
    <location>
        <begin position="368"/>
        <end position="392"/>
    </location>
</feature>
<comment type="subcellular location">
    <subcellularLocation>
        <location evidence="12">Cell membrane</location>
        <topology evidence="12">Multi-pass membrane protein</topology>
    </subcellularLocation>
    <subcellularLocation>
        <location evidence="1">Membrane</location>
        <topology evidence="1">Multi-pass membrane protein</topology>
    </subcellularLocation>
</comment>
<keyword evidence="7 12" id="KW-0769">Symport</keyword>
<evidence type="ECO:0000256" key="2">
    <source>
        <dbReference type="ARBA" id="ARBA00007019"/>
    </source>
</evidence>
<accession>A0A5Q0BMB5</accession>
<evidence type="ECO:0000256" key="7">
    <source>
        <dbReference type="ARBA" id="ARBA00022847"/>
    </source>
</evidence>
<reference evidence="15 16" key="1">
    <citation type="submission" date="2019-09" db="EMBL/GenBank/DDBJ databases">
        <title>Ecophysiology of the spiral-shaped methanotroph Methylospira mobilis as revealed by the complete genome sequence.</title>
        <authorList>
            <person name="Oshkin I.Y."/>
            <person name="Dedysh S.N."/>
            <person name="Miroshnikov K."/>
            <person name="Danilova O.V."/>
            <person name="Hakobyan A."/>
            <person name="Liesack W."/>
        </authorList>
    </citation>
    <scope>NUCLEOTIDE SEQUENCE [LARGE SCALE GENOMIC DNA]</scope>
    <source>
        <strain evidence="15 16">Shm1</strain>
    </source>
</reference>
<feature type="transmembrane region" description="Helical" evidence="12">
    <location>
        <begin position="174"/>
        <end position="195"/>
    </location>
</feature>
<dbReference type="InParanoid" id="A0A5Q0BMB5"/>
<dbReference type="PANTHER" id="PTHR30540:SF79">
    <property type="entry name" value="LOW AFFINITY POTASSIUM TRANSPORT SYSTEM PROTEIN KUP"/>
    <property type="match status" value="1"/>
</dbReference>
<comment type="function">
    <text evidence="12">Transport of potassium into the cell. Likely operates as a K(+):H(+) symporter.</text>
</comment>
<feature type="transmembrane region" description="Helical" evidence="12">
    <location>
        <begin position="290"/>
        <end position="321"/>
    </location>
</feature>
<protein>
    <recommendedName>
        <fullName evidence="12">Probable potassium transport system protein Kup</fullName>
    </recommendedName>
</protein>
<keyword evidence="8 12" id="KW-0630">Potassium</keyword>
<dbReference type="Pfam" id="PF22776">
    <property type="entry name" value="K_trans_C"/>
    <property type="match status" value="1"/>
</dbReference>
<keyword evidence="16" id="KW-1185">Reference proteome</keyword>
<dbReference type="HAMAP" id="MF_01522">
    <property type="entry name" value="Kup"/>
    <property type="match status" value="1"/>
</dbReference>
<evidence type="ECO:0000259" key="13">
    <source>
        <dbReference type="Pfam" id="PF02705"/>
    </source>
</evidence>
<proteinExistence type="inferred from homology"/>
<evidence type="ECO:0000313" key="15">
    <source>
        <dbReference type="EMBL" id="QFY43258.1"/>
    </source>
</evidence>
<gene>
    <name evidence="12" type="primary">kup</name>
    <name evidence="15" type="ORF">F6R98_12020</name>
</gene>
<evidence type="ECO:0000256" key="8">
    <source>
        <dbReference type="ARBA" id="ARBA00022958"/>
    </source>
</evidence>
<keyword evidence="11 12" id="KW-0472">Membrane</keyword>
<keyword evidence="5 12" id="KW-0633">Potassium transport</keyword>
<feature type="transmembrane region" description="Helical" evidence="12">
    <location>
        <begin position="54"/>
        <end position="74"/>
    </location>
</feature>
<dbReference type="InterPro" id="IPR023051">
    <property type="entry name" value="Kup"/>
</dbReference>
<dbReference type="GO" id="GO:0005886">
    <property type="term" value="C:plasma membrane"/>
    <property type="evidence" value="ECO:0007669"/>
    <property type="project" value="UniProtKB-SubCell"/>
</dbReference>
<keyword evidence="6 12" id="KW-0812">Transmembrane</keyword>
<dbReference type="PANTHER" id="PTHR30540">
    <property type="entry name" value="OSMOTIC STRESS POTASSIUM TRANSPORTER"/>
    <property type="match status" value="1"/>
</dbReference>
<feature type="transmembrane region" description="Helical" evidence="12">
    <location>
        <begin position="404"/>
        <end position="422"/>
    </location>
</feature>
<feature type="domain" description="K+ potassium transporter C-terminal" evidence="14">
    <location>
        <begin position="479"/>
        <end position="627"/>
    </location>
</feature>
<evidence type="ECO:0000256" key="10">
    <source>
        <dbReference type="ARBA" id="ARBA00023065"/>
    </source>
</evidence>
<dbReference type="GO" id="GO:0015079">
    <property type="term" value="F:potassium ion transmembrane transporter activity"/>
    <property type="evidence" value="ECO:0007669"/>
    <property type="project" value="UniProtKB-UniRule"/>
</dbReference>
<evidence type="ECO:0000256" key="11">
    <source>
        <dbReference type="ARBA" id="ARBA00023136"/>
    </source>
</evidence>
<feature type="domain" description="K+ potassium transporter integral membrane" evidence="13">
    <location>
        <begin position="17"/>
        <end position="468"/>
    </location>
</feature>
<evidence type="ECO:0000256" key="3">
    <source>
        <dbReference type="ARBA" id="ARBA00022448"/>
    </source>
</evidence>
<evidence type="ECO:0000259" key="14">
    <source>
        <dbReference type="Pfam" id="PF22776"/>
    </source>
</evidence>
<dbReference type="InterPro" id="IPR003855">
    <property type="entry name" value="K+_transporter"/>
</dbReference>
<keyword evidence="9 12" id="KW-1133">Transmembrane helix</keyword>
<feature type="transmembrane region" description="Helical" evidence="12">
    <location>
        <begin position="428"/>
        <end position="445"/>
    </location>
</feature>
<feature type="transmembrane region" description="Helical" evidence="12">
    <location>
        <begin position="106"/>
        <end position="124"/>
    </location>
</feature>
<dbReference type="RefSeq" id="WP_153249238.1">
    <property type="nucleotide sequence ID" value="NZ_CP044205.1"/>
</dbReference>
<evidence type="ECO:0000256" key="12">
    <source>
        <dbReference type="HAMAP-Rule" id="MF_01522"/>
    </source>
</evidence>
<feature type="transmembrane region" description="Helical" evidence="12">
    <location>
        <begin position="144"/>
        <end position="162"/>
    </location>
</feature>
<dbReference type="InterPro" id="IPR053952">
    <property type="entry name" value="K_trans_C"/>
</dbReference>
<dbReference type="Pfam" id="PF02705">
    <property type="entry name" value="K_trans"/>
    <property type="match status" value="1"/>
</dbReference>
<feature type="transmembrane region" description="Helical" evidence="12">
    <location>
        <begin position="215"/>
        <end position="238"/>
    </location>
</feature>
<dbReference type="Proteomes" id="UP000325755">
    <property type="component" value="Chromosome"/>
</dbReference>
<feature type="transmembrane region" description="Helical" evidence="12">
    <location>
        <begin position="250"/>
        <end position="270"/>
    </location>
</feature>